<dbReference type="GO" id="GO:0003677">
    <property type="term" value="F:DNA binding"/>
    <property type="evidence" value="ECO:0007669"/>
    <property type="project" value="InterPro"/>
</dbReference>
<dbReference type="InterPro" id="IPR039425">
    <property type="entry name" value="RNA_pol_sigma-70-like"/>
</dbReference>
<dbReference type="Proteomes" id="UP000516028">
    <property type="component" value="Chromosome"/>
</dbReference>
<dbReference type="InterPro" id="IPR014284">
    <property type="entry name" value="RNA_pol_sigma-70_dom"/>
</dbReference>
<evidence type="ECO:0000259" key="6">
    <source>
        <dbReference type="Pfam" id="PF08281"/>
    </source>
</evidence>
<keyword evidence="3" id="KW-0731">Sigma factor</keyword>
<gene>
    <name evidence="7" type="ORF">H9K75_19435</name>
</gene>
<dbReference type="InterPro" id="IPR013324">
    <property type="entry name" value="RNA_pol_sigma_r3/r4-like"/>
</dbReference>
<proteinExistence type="inferred from homology"/>
<dbReference type="InterPro" id="IPR007627">
    <property type="entry name" value="RNA_pol_sigma70_r2"/>
</dbReference>
<evidence type="ECO:0000256" key="2">
    <source>
        <dbReference type="ARBA" id="ARBA00023015"/>
    </source>
</evidence>
<dbReference type="KEGG" id="daer:H9K75_19435"/>
<dbReference type="Gene3D" id="1.10.1740.10">
    <property type="match status" value="1"/>
</dbReference>
<keyword evidence="4" id="KW-0804">Transcription</keyword>
<dbReference type="Pfam" id="PF08281">
    <property type="entry name" value="Sigma70_r4_2"/>
    <property type="match status" value="1"/>
</dbReference>
<dbReference type="EMBL" id="CP060783">
    <property type="protein sequence ID" value="QNP50619.1"/>
    <property type="molecule type" value="Genomic_DNA"/>
</dbReference>
<evidence type="ECO:0000256" key="1">
    <source>
        <dbReference type="ARBA" id="ARBA00010641"/>
    </source>
</evidence>
<dbReference type="NCBIfam" id="TIGR02937">
    <property type="entry name" value="sigma70-ECF"/>
    <property type="match status" value="1"/>
</dbReference>
<evidence type="ECO:0000313" key="8">
    <source>
        <dbReference type="Proteomes" id="UP000516028"/>
    </source>
</evidence>
<reference evidence="7 8" key="1">
    <citation type="submission" date="2020-08" db="EMBL/GenBank/DDBJ databases">
        <title>Genome sequence of Diaphorobacter aerolatus KACC 16536T.</title>
        <authorList>
            <person name="Hyun D.-W."/>
            <person name="Bae J.-W."/>
        </authorList>
    </citation>
    <scope>NUCLEOTIDE SEQUENCE [LARGE SCALE GENOMIC DNA]</scope>
    <source>
        <strain evidence="7 8">KACC 16536</strain>
    </source>
</reference>
<dbReference type="InterPro" id="IPR013325">
    <property type="entry name" value="RNA_pol_sigma_r2"/>
</dbReference>
<dbReference type="AlphaFoldDB" id="A0A7H0GQQ3"/>
<keyword evidence="8" id="KW-1185">Reference proteome</keyword>
<dbReference type="PANTHER" id="PTHR43133:SF63">
    <property type="entry name" value="RNA POLYMERASE SIGMA FACTOR FECI-RELATED"/>
    <property type="match status" value="1"/>
</dbReference>
<evidence type="ECO:0000313" key="7">
    <source>
        <dbReference type="EMBL" id="QNP50619.1"/>
    </source>
</evidence>
<evidence type="ECO:0000256" key="4">
    <source>
        <dbReference type="ARBA" id="ARBA00023163"/>
    </source>
</evidence>
<dbReference type="InterPro" id="IPR013249">
    <property type="entry name" value="RNA_pol_sigma70_r4_t2"/>
</dbReference>
<accession>A0A7H0GQQ3</accession>
<organism evidence="7 8">
    <name type="scientific">Diaphorobacter aerolatus</name>
    <dbReference type="NCBI Taxonomy" id="1288495"/>
    <lineage>
        <taxon>Bacteria</taxon>
        <taxon>Pseudomonadati</taxon>
        <taxon>Pseudomonadota</taxon>
        <taxon>Betaproteobacteria</taxon>
        <taxon>Burkholderiales</taxon>
        <taxon>Comamonadaceae</taxon>
        <taxon>Diaphorobacter</taxon>
    </lineage>
</organism>
<dbReference type="GO" id="GO:0016987">
    <property type="term" value="F:sigma factor activity"/>
    <property type="evidence" value="ECO:0007669"/>
    <property type="project" value="UniProtKB-KW"/>
</dbReference>
<dbReference type="Pfam" id="PF04542">
    <property type="entry name" value="Sigma70_r2"/>
    <property type="match status" value="1"/>
</dbReference>
<evidence type="ECO:0000259" key="5">
    <source>
        <dbReference type="Pfam" id="PF04542"/>
    </source>
</evidence>
<evidence type="ECO:0000256" key="3">
    <source>
        <dbReference type="ARBA" id="ARBA00023082"/>
    </source>
</evidence>
<feature type="domain" description="RNA polymerase sigma factor 70 region 4 type 2" evidence="6">
    <location>
        <begin position="110"/>
        <end position="155"/>
    </location>
</feature>
<dbReference type="Gene3D" id="1.10.10.10">
    <property type="entry name" value="Winged helix-like DNA-binding domain superfamily/Winged helix DNA-binding domain"/>
    <property type="match status" value="1"/>
</dbReference>
<protein>
    <submittedName>
        <fullName evidence="7">Sigma-70 family RNA polymerase sigma factor</fullName>
    </submittedName>
</protein>
<name>A0A7H0GQQ3_9BURK</name>
<dbReference type="SUPFAM" id="SSF88659">
    <property type="entry name" value="Sigma3 and sigma4 domains of RNA polymerase sigma factors"/>
    <property type="match status" value="1"/>
</dbReference>
<sequence length="173" mass="19480">MQDSSLESVFIENRAQLWRVARKIVNTPDLADDVLQDAYLKLVDCPCQRQANQPLGYCHQVVRNMALDYCRRHRVESTYRTFNIEVETLEVPAIDTPDRNLCTRQVVAGVERALSKLPCRARTVFELYRVEGMTQREIAQNLGCALGLVNGLIAEATAAISGFADLLLDPEAR</sequence>
<keyword evidence="2" id="KW-0805">Transcription regulation</keyword>
<dbReference type="InterPro" id="IPR036388">
    <property type="entry name" value="WH-like_DNA-bd_sf"/>
</dbReference>
<dbReference type="PANTHER" id="PTHR43133">
    <property type="entry name" value="RNA POLYMERASE ECF-TYPE SIGMA FACTO"/>
    <property type="match status" value="1"/>
</dbReference>
<feature type="domain" description="RNA polymerase sigma-70 region 2" evidence="5">
    <location>
        <begin position="12"/>
        <end position="74"/>
    </location>
</feature>
<comment type="similarity">
    <text evidence="1">Belongs to the sigma-70 factor family. ECF subfamily.</text>
</comment>
<dbReference type="SUPFAM" id="SSF88946">
    <property type="entry name" value="Sigma2 domain of RNA polymerase sigma factors"/>
    <property type="match status" value="1"/>
</dbReference>
<dbReference type="GO" id="GO:0006352">
    <property type="term" value="P:DNA-templated transcription initiation"/>
    <property type="evidence" value="ECO:0007669"/>
    <property type="project" value="InterPro"/>
</dbReference>